<reference evidence="1 2" key="2">
    <citation type="journal article" date="2013" name="Int. J. Syst. Evol. Microbiol.">
        <title>Methylophaga nitratireducenticrescens sp. nov. and Methylophaga frappieri sp. nov., isolated from the biofilm of the methanol-fed denitrification system treating the seawater at the Montreal Biodome.</title>
        <authorList>
            <person name="Villeneuve C."/>
            <person name="Martineau C."/>
            <person name="Mauffrey F."/>
            <person name="Villemur R."/>
        </authorList>
    </citation>
    <scope>NUCLEOTIDE SEQUENCE [LARGE SCALE GENOMIC DNA]</scope>
    <source>
        <strain evidence="1 2">JAM1</strain>
    </source>
</reference>
<dbReference type="AlphaFoldDB" id="I1XFH7"/>
<keyword evidence="2" id="KW-1185">Reference proteome</keyword>
<reference evidence="1 2" key="1">
    <citation type="journal article" date="2012" name="J. Bacteriol.">
        <title>Complete genome sequences of Methylophaga sp. strain JAM1 and Methylophaga sp. strain JAM7.</title>
        <authorList>
            <person name="Villeneuve C."/>
            <person name="Martineau C."/>
            <person name="Mauffrey F."/>
            <person name="Villemur R."/>
        </authorList>
    </citation>
    <scope>NUCLEOTIDE SEQUENCE [LARGE SCALE GENOMIC DNA]</scope>
    <source>
        <strain evidence="1 2">JAM1</strain>
    </source>
</reference>
<proteinExistence type="predicted"/>
<protein>
    <submittedName>
        <fullName evidence="1">Uncharacterized protein</fullName>
    </submittedName>
</protein>
<sequence>MPNGGRTVFCHIAVLDSFQLNTLGPLWPASSPAGHSAEMCMALSMLRP</sequence>
<name>I1XFH7_METNJ</name>
<gene>
    <name evidence="1" type="ordered locus">Q7A_288</name>
</gene>
<accession>I1XFH7</accession>
<organism evidence="1 2">
    <name type="scientific">Methylophaga nitratireducenticrescens</name>
    <dbReference type="NCBI Taxonomy" id="754476"/>
    <lineage>
        <taxon>Bacteria</taxon>
        <taxon>Pseudomonadati</taxon>
        <taxon>Pseudomonadota</taxon>
        <taxon>Gammaproteobacteria</taxon>
        <taxon>Thiotrichales</taxon>
        <taxon>Piscirickettsiaceae</taxon>
        <taxon>Methylophaga</taxon>
    </lineage>
</organism>
<dbReference type="PATRIC" id="fig|754476.3.peg.285"/>
<dbReference type="EMBL" id="CP003390">
    <property type="protein sequence ID" value="AFI83146.1"/>
    <property type="molecule type" value="Genomic_DNA"/>
</dbReference>
<evidence type="ECO:0000313" key="1">
    <source>
        <dbReference type="EMBL" id="AFI83146.1"/>
    </source>
</evidence>
<dbReference type="Proteomes" id="UP000009144">
    <property type="component" value="Chromosome"/>
</dbReference>
<evidence type="ECO:0000313" key="2">
    <source>
        <dbReference type="Proteomes" id="UP000009144"/>
    </source>
</evidence>
<dbReference type="HOGENOM" id="CLU_3154745_0_0_6"/>